<comment type="caution">
    <text evidence="1">The sequence shown here is derived from an EMBL/GenBank/DDBJ whole genome shotgun (WGS) entry which is preliminary data.</text>
</comment>
<reference evidence="1 2" key="1">
    <citation type="submission" date="2021-06" db="EMBL/GenBank/DDBJ databases">
        <authorList>
            <person name="Kallberg Y."/>
            <person name="Tangrot J."/>
            <person name="Rosling A."/>
        </authorList>
    </citation>
    <scope>NUCLEOTIDE SEQUENCE [LARGE SCALE GENOMIC DNA]</scope>
    <source>
        <strain evidence="1 2">120-4 pot B 10/14</strain>
    </source>
</reference>
<evidence type="ECO:0000313" key="1">
    <source>
        <dbReference type="EMBL" id="CAG8842156.1"/>
    </source>
</evidence>
<feature type="non-terminal residue" evidence="1">
    <location>
        <position position="1"/>
    </location>
</feature>
<proteinExistence type="predicted"/>
<accession>A0ABN7WWJ5</accession>
<name>A0ABN7WWJ5_GIGMA</name>
<protein>
    <submittedName>
        <fullName evidence="1">3040_t:CDS:1</fullName>
    </submittedName>
</protein>
<sequence>TSTTRTSKIIDLVSSDESETNSLVSSDYDTQEDNYFQDNDDDNKVNLVIKRLLTMLATKLIQYFRGKFSSKSLLNDELVLLKLATYLYFQKFKVNPTIVKNYIEQQIIPQLGKQLLRKKEMGLGIYISDFLTEMIGPLRDDFKEAREND</sequence>
<keyword evidence="2" id="KW-1185">Reference proteome</keyword>
<organism evidence="1 2">
    <name type="scientific">Gigaspora margarita</name>
    <dbReference type="NCBI Taxonomy" id="4874"/>
    <lineage>
        <taxon>Eukaryota</taxon>
        <taxon>Fungi</taxon>
        <taxon>Fungi incertae sedis</taxon>
        <taxon>Mucoromycota</taxon>
        <taxon>Glomeromycotina</taxon>
        <taxon>Glomeromycetes</taxon>
        <taxon>Diversisporales</taxon>
        <taxon>Gigasporaceae</taxon>
        <taxon>Gigaspora</taxon>
    </lineage>
</organism>
<gene>
    <name evidence="1" type="ORF">GMARGA_LOCUS35832</name>
</gene>
<dbReference type="EMBL" id="CAJVQB010068125">
    <property type="protein sequence ID" value="CAG8842156.1"/>
    <property type="molecule type" value="Genomic_DNA"/>
</dbReference>
<evidence type="ECO:0000313" key="2">
    <source>
        <dbReference type="Proteomes" id="UP000789901"/>
    </source>
</evidence>
<feature type="non-terminal residue" evidence="1">
    <location>
        <position position="149"/>
    </location>
</feature>
<dbReference type="Proteomes" id="UP000789901">
    <property type="component" value="Unassembled WGS sequence"/>
</dbReference>